<sequence>MVKRVISVTGDAYHQRSDSKDYIQHALDLLDELVHYENIPIEKLTQALSENPDLLILSVKNQIEGPQDSVKEWLTPEISDKIVSYVDKVGSWLALHSGMSNYPLDSTYIDMLKGYFIMHPKQVAVTYQSYLAEMPSEFTITDEQYQVGILDDYTTVFMRSFSSYGESVAGWRHFYGSGKVAGYTPSHNTTGMADDTNLLILKTVITWLLKQQSSVRWKRFL</sequence>
<feature type="domain" description="ThuA-like" evidence="1">
    <location>
        <begin position="71"/>
        <end position="207"/>
    </location>
</feature>
<evidence type="ECO:0000313" key="2">
    <source>
        <dbReference type="EMBL" id="CEN27871.1"/>
    </source>
</evidence>
<reference evidence="3" key="1">
    <citation type="submission" date="2015-01" db="EMBL/GenBank/DDBJ databases">
        <authorList>
            <person name="Andreevskaya M."/>
        </authorList>
    </citation>
    <scope>NUCLEOTIDE SEQUENCE [LARGE SCALE GENOMIC DNA]</scope>
    <source>
        <strain evidence="3">MKFS47</strain>
    </source>
</reference>
<keyword evidence="2" id="KW-0315">Glutamine amidotransferase</keyword>
<dbReference type="Pfam" id="PF06283">
    <property type="entry name" value="ThuA"/>
    <property type="match status" value="1"/>
</dbReference>
<proteinExistence type="predicted"/>
<dbReference type="Proteomes" id="UP000033166">
    <property type="component" value="Chromosome I"/>
</dbReference>
<evidence type="ECO:0000259" key="1">
    <source>
        <dbReference type="Pfam" id="PF06283"/>
    </source>
</evidence>
<name>A0A0D6DVV2_9LACT</name>
<dbReference type="SUPFAM" id="SSF52317">
    <property type="entry name" value="Class I glutamine amidotransferase-like"/>
    <property type="match status" value="1"/>
</dbReference>
<dbReference type="InterPro" id="IPR029010">
    <property type="entry name" value="ThuA-like"/>
</dbReference>
<keyword evidence="2" id="KW-0808">Transferase</keyword>
<dbReference type="GO" id="GO:0016740">
    <property type="term" value="F:transferase activity"/>
    <property type="evidence" value="ECO:0007669"/>
    <property type="project" value="UniProtKB-KW"/>
</dbReference>
<evidence type="ECO:0000313" key="3">
    <source>
        <dbReference type="Proteomes" id="UP000033166"/>
    </source>
</evidence>
<accession>A0A0D6DVV2</accession>
<dbReference type="EMBL" id="LN774769">
    <property type="protein sequence ID" value="CEN27871.1"/>
    <property type="molecule type" value="Genomic_DNA"/>
</dbReference>
<dbReference type="KEGG" id="lpk:LACPI_0671"/>
<organism evidence="2 3">
    <name type="scientific">Pseudolactococcus piscium MKFS47</name>
    <dbReference type="NCBI Taxonomy" id="297352"/>
    <lineage>
        <taxon>Bacteria</taxon>
        <taxon>Bacillati</taxon>
        <taxon>Bacillota</taxon>
        <taxon>Bacilli</taxon>
        <taxon>Lactobacillales</taxon>
        <taxon>Streptococcaceae</taxon>
        <taxon>Pseudolactococcus</taxon>
    </lineage>
</organism>
<dbReference type="AlphaFoldDB" id="A0A0D6DVV2"/>
<protein>
    <submittedName>
        <fullName evidence="2">Putative glutamine amidotransferase-like protein</fullName>
    </submittedName>
</protein>
<dbReference type="HOGENOM" id="CLU_105364_0_0_9"/>
<dbReference type="Gene3D" id="3.40.50.880">
    <property type="match status" value="1"/>
</dbReference>
<dbReference type="STRING" id="1364.LP2241_20287"/>
<dbReference type="RefSeq" id="WP_047915093.1">
    <property type="nucleotide sequence ID" value="NZ_LN774769.1"/>
</dbReference>
<dbReference type="InterPro" id="IPR029062">
    <property type="entry name" value="Class_I_gatase-like"/>
</dbReference>
<gene>
    <name evidence="2" type="ORF">LACPI_0671</name>
</gene>